<evidence type="ECO:0000313" key="1">
    <source>
        <dbReference type="EMBL" id="MBX37616.1"/>
    </source>
</evidence>
<protein>
    <submittedName>
        <fullName evidence="1">Uncharacterized protein</fullName>
    </submittedName>
</protein>
<organism evidence="1">
    <name type="scientific">Rhizophora mucronata</name>
    <name type="common">Asiatic mangrove</name>
    <dbReference type="NCBI Taxonomy" id="61149"/>
    <lineage>
        <taxon>Eukaryota</taxon>
        <taxon>Viridiplantae</taxon>
        <taxon>Streptophyta</taxon>
        <taxon>Embryophyta</taxon>
        <taxon>Tracheophyta</taxon>
        <taxon>Spermatophyta</taxon>
        <taxon>Magnoliopsida</taxon>
        <taxon>eudicotyledons</taxon>
        <taxon>Gunneridae</taxon>
        <taxon>Pentapetalae</taxon>
        <taxon>rosids</taxon>
        <taxon>fabids</taxon>
        <taxon>Malpighiales</taxon>
        <taxon>Rhizophoraceae</taxon>
        <taxon>Rhizophora</taxon>
    </lineage>
</organism>
<proteinExistence type="predicted"/>
<name>A0A2P2N5E4_RHIMU</name>
<reference evidence="1" key="1">
    <citation type="submission" date="2018-02" db="EMBL/GenBank/DDBJ databases">
        <title>Rhizophora mucronata_Transcriptome.</title>
        <authorList>
            <person name="Meera S.P."/>
            <person name="Sreeshan A."/>
            <person name="Augustine A."/>
        </authorList>
    </citation>
    <scope>NUCLEOTIDE SEQUENCE</scope>
    <source>
        <tissue evidence="1">Leaf</tissue>
    </source>
</reference>
<dbReference type="EMBL" id="GGEC01057132">
    <property type="protein sequence ID" value="MBX37616.1"/>
    <property type="molecule type" value="Transcribed_RNA"/>
</dbReference>
<sequence>MAYIRVSISRSRHRIFPPEPPPFTQNINPFQCGRLLSYKGRT</sequence>
<accession>A0A2P2N5E4</accession>
<dbReference type="AlphaFoldDB" id="A0A2P2N5E4"/>